<dbReference type="PROSITE" id="PS51212">
    <property type="entry name" value="WSC"/>
    <property type="match status" value="1"/>
</dbReference>
<name>A0AA40F467_9PEZI</name>
<evidence type="ECO:0000256" key="6">
    <source>
        <dbReference type="ARBA" id="ARBA00023180"/>
    </source>
</evidence>
<dbReference type="InterPro" id="IPR051836">
    <property type="entry name" value="Kremen_rcpt"/>
</dbReference>
<keyword evidence="4" id="KW-1133">Transmembrane helix</keyword>
<proteinExistence type="predicted"/>
<dbReference type="AlphaFoldDB" id="A0AA40F467"/>
<feature type="domain" description="WSC" evidence="7">
    <location>
        <begin position="1"/>
        <end position="62"/>
    </location>
</feature>
<keyword evidence="2" id="KW-0812">Transmembrane</keyword>
<dbReference type="PANTHER" id="PTHR24269">
    <property type="entry name" value="KREMEN PROTEIN"/>
    <property type="match status" value="1"/>
</dbReference>
<evidence type="ECO:0000256" key="3">
    <source>
        <dbReference type="ARBA" id="ARBA00022729"/>
    </source>
</evidence>
<comment type="subcellular location">
    <subcellularLocation>
        <location evidence="1">Membrane</location>
        <topology evidence="1">Single-pass membrane protein</topology>
    </subcellularLocation>
</comment>
<evidence type="ECO:0000256" key="1">
    <source>
        <dbReference type="ARBA" id="ARBA00004167"/>
    </source>
</evidence>
<keyword evidence="5" id="KW-0472">Membrane</keyword>
<protein>
    <recommendedName>
        <fullName evidence="7">WSC domain-containing protein</fullName>
    </recommendedName>
</protein>
<keyword evidence="6" id="KW-0325">Glycoprotein</keyword>
<evidence type="ECO:0000256" key="4">
    <source>
        <dbReference type="ARBA" id="ARBA00022989"/>
    </source>
</evidence>
<gene>
    <name evidence="8" type="ORF">B0T18DRAFT_401230</name>
</gene>
<evidence type="ECO:0000256" key="5">
    <source>
        <dbReference type="ARBA" id="ARBA00023136"/>
    </source>
</evidence>
<dbReference type="SMART" id="SM00321">
    <property type="entry name" value="WSC"/>
    <property type="match status" value="1"/>
</dbReference>
<dbReference type="GO" id="GO:0005886">
    <property type="term" value="C:plasma membrane"/>
    <property type="evidence" value="ECO:0007669"/>
    <property type="project" value="TreeGrafter"/>
</dbReference>
<evidence type="ECO:0000313" key="9">
    <source>
        <dbReference type="Proteomes" id="UP001172155"/>
    </source>
</evidence>
<sequence>MTAQKCQLNCAGYRYFGVEFARECWCGRNPPNVTAPASECSMPCLGDDSQICGGPNRINVWG</sequence>
<evidence type="ECO:0000256" key="2">
    <source>
        <dbReference type="ARBA" id="ARBA00022692"/>
    </source>
</evidence>
<dbReference type="Proteomes" id="UP001172155">
    <property type="component" value="Unassembled WGS sequence"/>
</dbReference>
<evidence type="ECO:0000313" key="8">
    <source>
        <dbReference type="EMBL" id="KAK0750874.1"/>
    </source>
</evidence>
<dbReference type="InterPro" id="IPR002889">
    <property type="entry name" value="WSC_carb-bd"/>
</dbReference>
<organism evidence="8 9">
    <name type="scientific">Schizothecium vesticola</name>
    <dbReference type="NCBI Taxonomy" id="314040"/>
    <lineage>
        <taxon>Eukaryota</taxon>
        <taxon>Fungi</taxon>
        <taxon>Dikarya</taxon>
        <taxon>Ascomycota</taxon>
        <taxon>Pezizomycotina</taxon>
        <taxon>Sordariomycetes</taxon>
        <taxon>Sordariomycetidae</taxon>
        <taxon>Sordariales</taxon>
        <taxon>Schizotheciaceae</taxon>
        <taxon>Schizothecium</taxon>
    </lineage>
</organism>
<dbReference type="PANTHER" id="PTHR24269:SF16">
    <property type="entry name" value="PROTEIN SLG1"/>
    <property type="match status" value="1"/>
</dbReference>
<reference evidence="8" key="1">
    <citation type="submission" date="2023-06" db="EMBL/GenBank/DDBJ databases">
        <title>Genome-scale phylogeny and comparative genomics of the fungal order Sordariales.</title>
        <authorList>
            <consortium name="Lawrence Berkeley National Laboratory"/>
            <person name="Hensen N."/>
            <person name="Bonometti L."/>
            <person name="Westerberg I."/>
            <person name="Brannstrom I.O."/>
            <person name="Guillou S."/>
            <person name="Cros-Aarteil S."/>
            <person name="Calhoun S."/>
            <person name="Haridas S."/>
            <person name="Kuo A."/>
            <person name="Mondo S."/>
            <person name="Pangilinan J."/>
            <person name="Riley R."/>
            <person name="LaButti K."/>
            <person name="Andreopoulos B."/>
            <person name="Lipzen A."/>
            <person name="Chen C."/>
            <person name="Yanf M."/>
            <person name="Daum C."/>
            <person name="Ng V."/>
            <person name="Clum A."/>
            <person name="Steindorff A."/>
            <person name="Ohm R."/>
            <person name="Martin F."/>
            <person name="Silar P."/>
            <person name="Natvig D."/>
            <person name="Lalanne C."/>
            <person name="Gautier V."/>
            <person name="Ament-velasquez S.L."/>
            <person name="Kruys A."/>
            <person name="Hutchinson M.I."/>
            <person name="Powell A.J."/>
            <person name="Barry K."/>
            <person name="Miller A.N."/>
            <person name="Grigoriev I.V."/>
            <person name="Debuchy R."/>
            <person name="Gladieux P."/>
            <person name="Thoren M.H."/>
            <person name="Johannesson H."/>
        </authorList>
    </citation>
    <scope>NUCLEOTIDE SEQUENCE</scope>
    <source>
        <strain evidence="8">SMH3187-1</strain>
    </source>
</reference>
<keyword evidence="3" id="KW-0732">Signal</keyword>
<accession>A0AA40F467</accession>
<dbReference type="EMBL" id="JAUKUD010000002">
    <property type="protein sequence ID" value="KAK0750874.1"/>
    <property type="molecule type" value="Genomic_DNA"/>
</dbReference>
<dbReference type="Pfam" id="PF01822">
    <property type="entry name" value="WSC"/>
    <property type="match status" value="1"/>
</dbReference>
<keyword evidence="9" id="KW-1185">Reference proteome</keyword>
<evidence type="ECO:0000259" key="7">
    <source>
        <dbReference type="PROSITE" id="PS51212"/>
    </source>
</evidence>
<comment type="caution">
    <text evidence="8">The sequence shown here is derived from an EMBL/GenBank/DDBJ whole genome shotgun (WGS) entry which is preliminary data.</text>
</comment>